<name>A0A1M5CLD0_LOKAT</name>
<protein>
    <submittedName>
        <fullName evidence="1">Uncharacterized protein</fullName>
    </submittedName>
</protein>
<sequence length="111" mass="12624">MPDKKTDSDDQTEKRRTITINRAASVINELELLARRNNCSSIPDFLLLCVAAFESAVDQETSAAIGQMNRQMNVLTRKVLADEISPEKLTSALHRFSTELRRLPVRLRVQR</sequence>
<dbReference type="EMBL" id="FQUE01000008">
    <property type="protein sequence ID" value="SHF55585.1"/>
    <property type="molecule type" value="Genomic_DNA"/>
</dbReference>
<dbReference type="RefSeq" id="WP_143155444.1">
    <property type="nucleotide sequence ID" value="NZ_FQUE01000008.1"/>
</dbReference>
<dbReference type="Proteomes" id="UP000183987">
    <property type="component" value="Unassembled WGS sequence"/>
</dbReference>
<gene>
    <name evidence="1" type="ORF">SAMN05444339_1085</name>
</gene>
<accession>A0A1M5CLD0</accession>
<dbReference type="AlphaFoldDB" id="A0A1M5CLD0"/>
<reference evidence="2" key="1">
    <citation type="submission" date="2016-11" db="EMBL/GenBank/DDBJ databases">
        <authorList>
            <person name="Varghese N."/>
            <person name="Submissions S."/>
        </authorList>
    </citation>
    <scope>NUCLEOTIDE SEQUENCE [LARGE SCALE GENOMIC DNA]</scope>
    <source>
        <strain evidence="2">DSM 29326</strain>
    </source>
</reference>
<evidence type="ECO:0000313" key="2">
    <source>
        <dbReference type="Proteomes" id="UP000183987"/>
    </source>
</evidence>
<keyword evidence="2" id="KW-1185">Reference proteome</keyword>
<proteinExistence type="predicted"/>
<organism evidence="1 2">
    <name type="scientific">Loktanella atrilutea</name>
    <dbReference type="NCBI Taxonomy" id="366533"/>
    <lineage>
        <taxon>Bacteria</taxon>
        <taxon>Pseudomonadati</taxon>
        <taxon>Pseudomonadota</taxon>
        <taxon>Alphaproteobacteria</taxon>
        <taxon>Rhodobacterales</taxon>
        <taxon>Roseobacteraceae</taxon>
        <taxon>Loktanella</taxon>
    </lineage>
</organism>
<evidence type="ECO:0000313" key="1">
    <source>
        <dbReference type="EMBL" id="SHF55585.1"/>
    </source>
</evidence>